<reference evidence="7" key="1">
    <citation type="journal article" date="2014" name="Int. J. Syst. Evol. Microbiol.">
        <title>Complete genome sequence of Corynebacterium casei LMG S-19264T (=DSM 44701T), isolated from a smear-ripened cheese.</title>
        <authorList>
            <consortium name="US DOE Joint Genome Institute (JGI-PGF)"/>
            <person name="Walter F."/>
            <person name="Albersmeier A."/>
            <person name="Kalinowski J."/>
            <person name="Ruckert C."/>
        </authorList>
    </citation>
    <scope>NUCLEOTIDE SEQUENCE</scope>
    <source>
        <strain evidence="7">CGMCC 4.7679</strain>
    </source>
</reference>
<evidence type="ECO:0000256" key="2">
    <source>
        <dbReference type="ARBA" id="ARBA00013190"/>
    </source>
</evidence>
<evidence type="ECO:0000313" key="7">
    <source>
        <dbReference type="EMBL" id="GHF36432.1"/>
    </source>
</evidence>
<comment type="caution">
    <text evidence="7">The sequence shown here is derived from an EMBL/GenBank/DDBJ whole genome shotgun (WGS) entry which is preliminary data.</text>
</comment>
<dbReference type="EMBL" id="BNAV01000001">
    <property type="protein sequence ID" value="GHF36432.1"/>
    <property type="molecule type" value="Genomic_DNA"/>
</dbReference>
<evidence type="ECO:0000256" key="5">
    <source>
        <dbReference type="ARBA" id="ARBA00023002"/>
    </source>
</evidence>
<dbReference type="PANTHER" id="PTHR42940:SF8">
    <property type="entry name" value="VACUOLAR PROTEIN SORTING-ASSOCIATED PROTEIN 11"/>
    <property type="match status" value="1"/>
</dbReference>
<dbReference type="Pfam" id="PF00107">
    <property type="entry name" value="ADH_zinc_N"/>
    <property type="match status" value="1"/>
</dbReference>
<dbReference type="Gene3D" id="3.40.50.720">
    <property type="entry name" value="NAD(P)-binding Rossmann-like Domain"/>
    <property type="match status" value="1"/>
</dbReference>
<evidence type="ECO:0000313" key="8">
    <source>
        <dbReference type="Proteomes" id="UP000658656"/>
    </source>
</evidence>
<evidence type="ECO:0000256" key="4">
    <source>
        <dbReference type="ARBA" id="ARBA00022833"/>
    </source>
</evidence>
<accession>A0A8H9IV01</accession>
<evidence type="ECO:0000256" key="3">
    <source>
        <dbReference type="ARBA" id="ARBA00022723"/>
    </source>
</evidence>
<protein>
    <recommendedName>
        <fullName evidence="2">alcohol dehydrogenase</fullName>
        <ecNumber evidence="2">1.1.1.1</ecNumber>
    </recommendedName>
</protein>
<sequence>MGDLDPVVAAPLTDAGKTSHNAVSVAKDRLGEGSVCVVVGIGGIGHVALQVLRAITRARVIAVDTDPDRLGYARELGAGETVQSGPGARERIAELCDGMGADVVFDFVGLSQTVELACGVVAAGGKIVMVGLGDGVVPVKLGGVLPQQVEVVVPLAGGKPNLEAVLELARKGEVTAKVTTFPLAEVADVVRRVHEGKVLGRAVLVP</sequence>
<dbReference type="PANTHER" id="PTHR42940">
    <property type="entry name" value="ALCOHOL DEHYDROGENASE 1-RELATED"/>
    <property type="match status" value="1"/>
</dbReference>
<evidence type="ECO:0000256" key="1">
    <source>
        <dbReference type="ARBA" id="ARBA00001947"/>
    </source>
</evidence>
<name>A0A8H9IV01_9PSEU</name>
<reference evidence="7" key="2">
    <citation type="submission" date="2020-09" db="EMBL/GenBank/DDBJ databases">
        <authorList>
            <person name="Sun Q."/>
            <person name="Zhou Y."/>
        </authorList>
    </citation>
    <scope>NUCLEOTIDE SEQUENCE</scope>
    <source>
        <strain evidence="7">CGMCC 4.7679</strain>
    </source>
</reference>
<keyword evidence="3" id="KW-0479">Metal-binding</keyword>
<proteinExistence type="predicted"/>
<organism evidence="7 8">
    <name type="scientific">Amycolatopsis bartoniae</name>
    <dbReference type="NCBI Taxonomy" id="941986"/>
    <lineage>
        <taxon>Bacteria</taxon>
        <taxon>Bacillati</taxon>
        <taxon>Actinomycetota</taxon>
        <taxon>Actinomycetes</taxon>
        <taxon>Pseudonocardiales</taxon>
        <taxon>Pseudonocardiaceae</taxon>
        <taxon>Amycolatopsis</taxon>
    </lineage>
</organism>
<dbReference type="InterPro" id="IPR036291">
    <property type="entry name" value="NAD(P)-bd_dom_sf"/>
</dbReference>
<dbReference type="GO" id="GO:0004022">
    <property type="term" value="F:alcohol dehydrogenase (NAD+) activity"/>
    <property type="evidence" value="ECO:0007669"/>
    <property type="project" value="UniProtKB-EC"/>
</dbReference>
<gene>
    <name evidence="7" type="ORF">GCM10017566_06920</name>
</gene>
<dbReference type="InterPro" id="IPR013149">
    <property type="entry name" value="ADH-like_C"/>
</dbReference>
<keyword evidence="4" id="KW-0862">Zinc</keyword>
<keyword evidence="8" id="KW-1185">Reference proteome</keyword>
<keyword evidence="5" id="KW-0560">Oxidoreductase</keyword>
<dbReference type="Gene3D" id="3.90.180.10">
    <property type="entry name" value="Medium-chain alcohol dehydrogenases, catalytic domain"/>
    <property type="match status" value="1"/>
</dbReference>
<dbReference type="AlphaFoldDB" id="A0A8H9IV01"/>
<dbReference type="EC" id="1.1.1.1" evidence="2"/>
<dbReference type="RefSeq" id="WP_183176993.1">
    <property type="nucleotide sequence ID" value="NZ_BNAV01000001.1"/>
</dbReference>
<dbReference type="Proteomes" id="UP000658656">
    <property type="component" value="Unassembled WGS sequence"/>
</dbReference>
<evidence type="ECO:0000259" key="6">
    <source>
        <dbReference type="Pfam" id="PF00107"/>
    </source>
</evidence>
<dbReference type="SUPFAM" id="SSF51735">
    <property type="entry name" value="NAD(P)-binding Rossmann-fold domains"/>
    <property type="match status" value="1"/>
</dbReference>
<dbReference type="GO" id="GO:0046872">
    <property type="term" value="F:metal ion binding"/>
    <property type="evidence" value="ECO:0007669"/>
    <property type="project" value="UniProtKB-KW"/>
</dbReference>
<feature type="domain" description="Alcohol dehydrogenase-like C-terminal" evidence="6">
    <location>
        <begin position="43"/>
        <end position="169"/>
    </location>
</feature>
<comment type="cofactor">
    <cofactor evidence="1">
        <name>Zn(2+)</name>
        <dbReference type="ChEBI" id="CHEBI:29105"/>
    </cofactor>
</comment>